<dbReference type="Pfam" id="PF01833">
    <property type="entry name" value="TIG"/>
    <property type="match status" value="4"/>
</dbReference>
<proteinExistence type="predicted"/>
<dbReference type="EMBL" id="LWCA01001067">
    <property type="protein sequence ID" value="OAF66006.1"/>
    <property type="molecule type" value="Genomic_DNA"/>
</dbReference>
<gene>
    <name evidence="4" type="ORF">A3Q56_06268</name>
</gene>
<name>A0A177AVJ1_9BILA</name>
<keyword evidence="1 2" id="KW-0732">Signal</keyword>
<evidence type="ECO:0000256" key="1">
    <source>
        <dbReference type="ARBA" id="ARBA00022729"/>
    </source>
</evidence>
<dbReference type="InterPro" id="IPR014756">
    <property type="entry name" value="Ig_E-set"/>
</dbReference>
<evidence type="ECO:0000259" key="3">
    <source>
        <dbReference type="PROSITE" id="PS51820"/>
    </source>
</evidence>
<dbReference type="SMART" id="SM00429">
    <property type="entry name" value="IPT"/>
    <property type="match status" value="2"/>
</dbReference>
<feature type="domain" description="PA14" evidence="3">
    <location>
        <begin position="332"/>
        <end position="489"/>
    </location>
</feature>
<dbReference type="InterPro" id="IPR013783">
    <property type="entry name" value="Ig-like_fold"/>
</dbReference>
<dbReference type="PANTHER" id="PTHR46769">
    <property type="entry name" value="POLYCYSTIC KIDNEY AND HEPATIC DISEASE 1 (AUTOSOMAL RECESSIVE)-LIKE 1"/>
    <property type="match status" value="1"/>
</dbReference>
<dbReference type="PROSITE" id="PS51820">
    <property type="entry name" value="PA14"/>
    <property type="match status" value="1"/>
</dbReference>
<dbReference type="Gene3D" id="2.60.40.10">
    <property type="entry name" value="Immunoglobulins"/>
    <property type="match status" value="4"/>
</dbReference>
<evidence type="ECO:0000313" key="5">
    <source>
        <dbReference type="Proteomes" id="UP000078046"/>
    </source>
</evidence>
<feature type="chain" id="PRO_5008056711" description="PA14 domain-containing protein" evidence="2">
    <location>
        <begin position="21"/>
        <end position="1441"/>
    </location>
</feature>
<dbReference type="CDD" id="cd00603">
    <property type="entry name" value="IPT_PCSR"/>
    <property type="match status" value="2"/>
</dbReference>
<dbReference type="PANTHER" id="PTHR46769:SF2">
    <property type="entry name" value="FIBROCYSTIN-L ISOFORM 2 PRECURSOR-RELATED"/>
    <property type="match status" value="1"/>
</dbReference>
<accession>A0A177AVJ1</accession>
<evidence type="ECO:0000313" key="4">
    <source>
        <dbReference type="EMBL" id="OAF66006.1"/>
    </source>
</evidence>
<dbReference type="Proteomes" id="UP000078046">
    <property type="component" value="Unassembled WGS sequence"/>
</dbReference>
<sequence length="1441" mass="160978">MKSIILAFLLVLWNFDYLNSISVNRVLPKLIGGGGEVLLVIRGTGFSTNSFSLIPDDPNVGNFVFLVNKKSRIVYNCKSHPNGMTSNQIQCFTPPLPLGSYFIRIKVDGQDIHDHNVYCGNTPEAWSCSFQVTIHDTPTITSLNPPTGLPGNLITIKGRIVTRFTNSTMFLKDSTNGITARFTRNFVGNNICYFNDINNKIIHIQLNGANEESLNGEFKCRFEGNYVGAHRAHFIIEQNFGKSIIDRNAMKICYNDIACLYESYAYINEISPVIVSSGMKMSIKGDYLSDETDALLIVEIANIPATILEKSDKELIVLVPDNSLIIILPDYPGNRGMTLELWRNKELAYAELDTITTLSKNDDGVILYESIILSNAQYILSENINIVGKMSGFFVPNIDSNYNFFLKTNGIAKFSISTDHTFDNNVLLIEIDTVTNGADNVFANNEVTLIAGTKYFFQVLFYHNVVDKFLNLGFFQYDSKVLSTVTSDAINEKQNIKIYTERILQIVEINFSAQTAEMSSITEYQSYQVLLIFIDPVATFRFCLNENFCTGILSSISTNELVESALNQIGGNNLFKVTIIVETNGNILYEISRESTSGLVFEQLSILEIVQGTITNTITSSPIPNDPLNEIYSTPFNFRLKFENEDTYYLTNEISFNATPDEIRTELFQSLSPNCPDRITTLDTTTYNGNYRNNYVPLCGKSFKSWVYGVRDGNAMPLSLTNNRYMCLGLRGYFSNYIRIRYYLNDIYTNYGINLPEIMENITIKEWTYTCFDIKSILNVPDALIYSNVYFYRHIRSDIKFIDEVSFVAERIHFDVKNERHVPAFMIEDATITMESSLLTLTLSYYDCVSSPTVSIITSLNVEPTISETSTASEGMTGNFDISYDGITSTIPVDANSIGVKNILNFGDNVSMDQLNVAMTGNCHEKTWTVTWIKNPGRKSLITVSSTSNTNGDVTIEKVNEGRSIFENIPASFSRSNHLTPQVSVTVNNIPVLNDVSSEIDIQYDESIRPEISNVSPDTGSSEDVLTIIGLNFDNVDITNNQVILGDDTLCEIQTVTPTEITCILGIGEKGLKNVSVNVEGKGISVANAIDFNYTYKFNEVSPLFGSTGGGTLLTISGSGFNNDPEVDVSITVGTSICKIVEIKIDQVVCYTSIGSIESAEIIYTENGVDSATSLVYSYSTTDTPQITSIDKATINIDEEDRILTFTGSLFINVDHVYIGGIKSRIIYYTESELAVMIPFLTDGNHEILIHTLKGYALETDNYPVISVDFKINQINYERISAIGGLEIQLIGSGFSLQNDKNRVKIGTVDCNVIESTDTTIKCINGNQSKKKDVDLMSGELYNSPININVGDRLQFIANSWDGSKHRLSFLIDDTEKKIHVIENNQLFADSIQFYDDNFVFSDTDEFIVISDLQNELNEFLVYTRLIIIPVESTLDKVTLK</sequence>
<reference evidence="4 5" key="1">
    <citation type="submission" date="2016-04" db="EMBL/GenBank/DDBJ databases">
        <title>The genome of Intoshia linei affirms orthonectids as highly simplified spiralians.</title>
        <authorList>
            <person name="Mikhailov K.V."/>
            <person name="Slusarev G.S."/>
            <person name="Nikitin M.A."/>
            <person name="Logacheva M.D."/>
            <person name="Penin A."/>
            <person name="Aleoshin V."/>
            <person name="Panchin Y.V."/>
        </authorList>
    </citation>
    <scope>NUCLEOTIDE SEQUENCE [LARGE SCALE GENOMIC DNA]</scope>
    <source>
        <strain evidence="4">Intl2013</strain>
        <tissue evidence="4">Whole animal</tissue>
    </source>
</reference>
<dbReference type="OrthoDB" id="6147181at2759"/>
<evidence type="ECO:0000256" key="2">
    <source>
        <dbReference type="SAM" id="SignalP"/>
    </source>
</evidence>
<comment type="caution">
    <text evidence="4">The sequence shown here is derived from an EMBL/GenBank/DDBJ whole genome shotgun (WGS) entry which is preliminary data.</text>
</comment>
<dbReference type="CDD" id="cd00102">
    <property type="entry name" value="IPT"/>
    <property type="match status" value="1"/>
</dbReference>
<feature type="signal peptide" evidence="2">
    <location>
        <begin position="1"/>
        <end position="20"/>
    </location>
</feature>
<keyword evidence="5" id="KW-1185">Reference proteome</keyword>
<dbReference type="InterPro" id="IPR037524">
    <property type="entry name" value="PA14/GLEYA"/>
</dbReference>
<dbReference type="InterPro" id="IPR052387">
    <property type="entry name" value="Fibrocystin"/>
</dbReference>
<organism evidence="4 5">
    <name type="scientific">Intoshia linei</name>
    <dbReference type="NCBI Taxonomy" id="1819745"/>
    <lineage>
        <taxon>Eukaryota</taxon>
        <taxon>Metazoa</taxon>
        <taxon>Spiralia</taxon>
        <taxon>Lophotrochozoa</taxon>
        <taxon>Mesozoa</taxon>
        <taxon>Orthonectida</taxon>
        <taxon>Rhopaluridae</taxon>
        <taxon>Intoshia</taxon>
    </lineage>
</organism>
<dbReference type="SUPFAM" id="SSF81296">
    <property type="entry name" value="E set domains"/>
    <property type="match status" value="4"/>
</dbReference>
<protein>
    <recommendedName>
        <fullName evidence="3">PA14 domain-containing protein</fullName>
    </recommendedName>
</protein>
<dbReference type="InterPro" id="IPR002909">
    <property type="entry name" value="IPT_dom"/>
</dbReference>